<dbReference type="GO" id="GO:0018666">
    <property type="term" value="F:2,4-dichlorophenol 6-monooxygenase activity"/>
    <property type="evidence" value="ECO:0007669"/>
    <property type="project" value="UniProtKB-EC"/>
</dbReference>
<dbReference type="InterPro" id="IPR002938">
    <property type="entry name" value="FAD-bd"/>
</dbReference>
<dbReference type="Gene3D" id="3.30.9.10">
    <property type="entry name" value="D-Amino Acid Oxidase, subunit A, domain 2"/>
    <property type="match status" value="1"/>
</dbReference>
<dbReference type="RefSeq" id="WP_124080337.1">
    <property type="nucleotide sequence ID" value="NZ_UWPJ01000023.1"/>
</dbReference>
<name>A0A3P4B6S2_9BURK</name>
<keyword evidence="5" id="KW-0560">Oxidoreductase</keyword>
<dbReference type="Pfam" id="PF21274">
    <property type="entry name" value="Rng_hyd_C"/>
    <property type="match status" value="1"/>
</dbReference>
<dbReference type="Gene3D" id="3.40.30.120">
    <property type="match status" value="1"/>
</dbReference>
<keyword evidence="5" id="KW-0503">Monooxygenase</keyword>
<dbReference type="PRINTS" id="PR00420">
    <property type="entry name" value="RNGMNOXGNASE"/>
</dbReference>
<keyword evidence="6" id="KW-1185">Reference proteome</keyword>
<dbReference type="SUPFAM" id="SSF51905">
    <property type="entry name" value="FAD/NAD(P)-binding domain"/>
    <property type="match status" value="1"/>
</dbReference>
<proteinExistence type="predicted"/>
<dbReference type="OrthoDB" id="3443359at2"/>
<dbReference type="InterPro" id="IPR036188">
    <property type="entry name" value="FAD/NAD-bd_sf"/>
</dbReference>
<gene>
    <name evidence="5" type="primary">tfdB_5</name>
    <name evidence="5" type="ORF">PIGHUM_02954</name>
</gene>
<evidence type="ECO:0000259" key="4">
    <source>
        <dbReference type="Pfam" id="PF01494"/>
    </source>
</evidence>
<accession>A0A3P4B6S2</accession>
<evidence type="ECO:0000313" key="5">
    <source>
        <dbReference type="EMBL" id="VCU70875.1"/>
    </source>
</evidence>
<dbReference type="Proteomes" id="UP000277294">
    <property type="component" value="Unassembled WGS sequence"/>
</dbReference>
<keyword evidence="3" id="KW-0274">FAD</keyword>
<evidence type="ECO:0000256" key="2">
    <source>
        <dbReference type="ARBA" id="ARBA00022630"/>
    </source>
</evidence>
<dbReference type="AlphaFoldDB" id="A0A3P4B6S2"/>
<sequence length="546" mass="60427">MSEDVREIPVLIVGGGPVGLAMSLDLSRRGIRSVLLEQSDGTIEHPRTGLIAVRTMEAFRQWGIAQEVRACGFPEDYELSMVFCTALNGLLLDREFYPGMRDTPTPPETPEKKQRCPQLWLQPILARAALGHAETQILFKHRYEALAQADDHVAVQALDLATGARKDFKAQYVLACDGAASQVRTDVGIAMQGRPLGYSVNILIRSPGLARRHLMGEAERYMFVGPEGMWGNLTVVDGSDIWRLTVMGSQEKMDLESFDASSWVRRAIGEQDGEARTDFEVLSVTPWRRSETLADHYARGRVVLVGDSAHTMSPTGGMGMNTGIQEVLDLGWKLQGLLEGWGGDGLLASYEMERRPIARRNIGFSTQNFKAWQDTPDPARVCDATPEGEQIRKSLGKRLREATRVEWESMGLQIGHRYEDSPICVPDGTPPTPDDFRVYLPTARPGSRAPHVWLDDGRSTLDLFGRSFVLMVLDSGVDSQAEALAAACSERRVPLEIVRLTEQRVRESYGAALVLVRPDGHVAWRGQAIANPLHLTDLVRGALHPQ</sequence>
<dbReference type="PANTHER" id="PTHR43004">
    <property type="entry name" value="TRK SYSTEM POTASSIUM UPTAKE PROTEIN"/>
    <property type="match status" value="1"/>
</dbReference>
<evidence type="ECO:0000256" key="1">
    <source>
        <dbReference type="ARBA" id="ARBA00001974"/>
    </source>
</evidence>
<dbReference type="InterPro" id="IPR050641">
    <property type="entry name" value="RIFMO-like"/>
</dbReference>
<organism evidence="5 6">
    <name type="scientific">Pigmentiphaga humi</name>
    <dbReference type="NCBI Taxonomy" id="2478468"/>
    <lineage>
        <taxon>Bacteria</taxon>
        <taxon>Pseudomonadati</taxon>
        <taxon>Pseudomonadota</taxon>
        <taxon>Betaproteobacteria</taxon>
        <taxon>Burkholderiales</taxon>
        <taxon>Alcaligenaceae</taxon>
        <taxon>Pigmentiphaga</taxon>
    </lineage>
</organism>
<keyword evidence="2" id="KW-0285">Flavoprotein</keyword>
<comment type="cofactor">
    <cofactor evidence="1">
        <name>FAD</name>
        <dbReference type="ChEBI" id="CHEBI:57692"/>
    </cofactor>
</comment>
<evidence type="ECO:0000256" key="3">
    <source>
        <dbReference type="ARBA" id="ARBA00022827"/>
    </source>
</evidence>
<dbReference type="Gene3D" id="3.50.50.60">
    <property type="entry name" value="FAD/NAD(P)-binding domain"/>
    <property type="match status" value="1"/>
</dbReference>
<dbReference type="GO" id="GO:0071949">
    <property type="term" value="F:FAD binding"/>
    <property type="evidence" value="ECO:0007669"/>
    <property type="project" value="InterPro"/>
</dbReference>
<dbReference type="Pfam" id="PF01494">
    <property type="entry name" value="FAD_binding_3"/>
    <property type="match status" value="1"/>
</dbReference>
<protein>
    <submittedName>
        <fullName evidence="5">2,4-dichlorophenol 6-monooxygenase</fullName>
        <ecNumber evidence="5">1.14.13.20</ecNumber>
    </submittedName>
</protein>
<dbReference type="NCBIfam" id="NF004780">
    <property type="entry name" value="PRK06126.1"/>
    <property type="match status" value="1"/>
</dbReference>
<dbReference type="EC" id="1.14.13.20" evidence="5"/>
<evidence type="ECO:0000313" key="6">
    <source>
        <dbReference type="Proteomes" id="UP000277294"/>
    </source>
</evidence>
<feature type="domain" description="FAD-binding" evidence="4">
    <location>
        <begin position="8"/>
        <end position="363"/>
    </location>
</feature>
<reference evidence="5 6" key="1">
    <citation type="submission" date="2018-10" db="EMBL/GenBank/DDBJ databases">
        <authorList>
            <person name="Criscuolo A."/>
        </authorList>
    </citation>
    <scope>NUCLEOTIDE SEQUENCE [LARGE SCALE GENOMIC DNA]</scope>
    <source>
        <strain evidence="5">DnA1</strain>
    </source>
</reference>
<dbReference type="PANTHER" id="PTHR43004:SF19">
    <property type="entry name" value="BINDING MONOOXYGENASE, PUTATIVE (JCVI)-RELATED"/>
    <property type="match status" value="1"/>
</dbReference>
<dbReference type="EMBL" id="UWPJ01000023">
    <property type="protein sequence ID" value="VCU70875.1"/>
    <property type="molecule type" value="Genomic_DNA"/>
</dbReference>